<gene>
    <name evidence="2" type="ORF">B0H17DRAFT_1053090</name>
</gene>
<protein>
    <submittedName>
        <fullName evidence="2">Uncharacterized protein</fullName>
    </submittedName>
</protein>
<accession>A0AAD7DRV7</accession>
<dbReference type="Proteomes" id="UP001221757">
    <property type="component" value="Unassembled WGS sequence"/>
</dbReference>
<comment type="caution">
    <text evidence="2">The sequence shown here is derived from an EMBL/GenBank/DDBJ whole genome shotgun (WGS) entry which is preliminary data.</text>
</comment>
<reference evidence="2" key="1">
    <citation type="submission" date="2023-03" db="EMBL/GenBank/DDBJ databases">
        <title>Massive genome expansion in bonnet fungi (Mycena s.s.) driven by repeated elements and novel gene families across ecological guilds.</title>
        <authorList>
            <consortium name="Lawrence Berkeley National Laboratory"/>
            <person name="Harder C.B."/>
            <person name="Miyauchi S."/>
            <person name="Viragh M."/>
            <person name="Kuo A."/>
            <person name="Thoen E."/>
            <person name="Andreopoulos B."/>
            <person name="Lu D."/>
            <person name="Skrede I."/>
            <person name="Drula E."/>
            <person name="Henrissat B."/>
            <person name="Morin E."/>
            <person name="Kohler A."/>
            <person name="Barry K."/>
            <person name="LaButti K."/>
            <person name="Morin E."/>
            <person name="Salamov A."/>
            <person name="Lipzen A."/>
            <person name="Mereny Z."/>
            <person name="Hegedus B."/>
            <person name="Baldrian P."/>
            <person name="Stursova M."/>
            <person name="Weitz H."/>
            <person name="Taylor A."/>
            <person name="Grigoriev I.V."/>
            <person name="Nagy L.G."/>
            <person name="Martin F."/>
            <person name="Kauserud H."/>
        </authorList>
    </citation>
    <scope>NUCLEOTIDE SEQUENCE</scope>
    <source>
        <strain evidence="2">CBHHK067</strain>
    </source>
</reference>
<keyword evidence="3" id="KW-1185">Reference proteome</keyword>
<dbReference type="EMBL" id="JARKIE010000033">
    <property type="protein sequence ID" value="KAJ7696793.1"/>
    <property type="molecule type" value="Genomic_DNA"/>
</dbReference>
<evidence type="ECO:0000313" key="2">
    <source>
        <dbReference type="EMBL" id="KAJ7696793.1"/>
    </source>
</evidence>
<feature type="region of interest" description="Disordered" evidence="1">
    <location>
        <begin position="1"/>
        <end position="32"/>
    </location>
</feature>
<sequence length="77" mass="8052">MVLPHHPARSAPSRLGSVANNDGSWIHTDSKTPGGPLSPLGCIRAITARIAPLAVLPTIMIKTGLSFTTGDRLNGRI</sequence>
<proteinExistence type="predicted"/>
<evidence type="ECO:0000256" key="1">
    <source>
        <dbReference type="SAM" id="MobiDB-lite"/>
    </source>
</evidence>
<evidence type="ECO:0000313" key="3">
    <source>
        <dbReference type="Proteomes" id="UP001221757"/>
    </source>
</evidence>
<name>A0AAD7DRV7_MYCRO</name>
<dbReference type="AlphaFoldDB" id="A0AAD7DRV7"/>
<organism evidence="2 3">
    <name type="scientific">Mycena rosella</name>
    <name type="common">Pink bonnet</name>
    <name type="synonym">Agaricus rosellus</name>
    <dbReference type="NCBI Taxonomy" id="1033263"/>
    <lineage>
        <taxon>Eukaryota</taxon>
        <taxon>Fungi</taxon>
        <taxon>Dikarya</taxon>
        <taxon>Basidiomycota</taxon>
        <taxon>Agaricomycotina</taxon>
        <taxon>Agaricomycetes</taxon>
        <taxon>Agaricomycetidae</taxon>
        <taxon>Agaricales</taxon>
        <taxon>Marasmiineae</taxon>
        <taxon>Mycenaceae</taxon>
        <taxon>Mycena</taxon>
    </lineage>
</organism>